<dbReference type="AlphaFoldDB" id="I0L0I4"/>
<evidence type="ECO:0000256" key="4">
    <source>
        <dbReference type="ARBA" id="ARBA00023136"/>
    </source>
</evidence>
<feature type="region of interest" description="Disordered" evidence="5">
    <location>
        <begin position="1"/>
        <end position="47"/>
    </location>
</feature>
<feature type="transmembrane region" description="Helical" evidence="6">
    <location>
        <begin position="47"/>
        <end position="64"/>
    </location>
</feature>
<proteinExistence type="predicted"/>
<comment type="caution">
    <text evidence="8">The sequence shown here is derived from an EMBL/GenBank/DDBJ whole genome shotgun (WGS) entry which is preliminary data.</text>
</comment>
<dbReference type="RefSeq" id="WP_007457912.1">
    <property type="nucleotide sequence ID" value="NZ_HF570108.1"/>
</dbReference>
<dbReference type="OrthoDB" id="5104588at2"/>
<feature type="compositionally biased region" description="Low complexity" evidence="5">
    <location>
        <begin position="1"/>
        <end position="21"/>
    </location>
</feature>
<dbReference type="eggNOG" id="COG3307">
    <property type="taxonomic scope" value="Bacteria"/>
</dbReference>
<evidence type="ECO:0000259" key="7">
    <source>
        <dbReference type="Pfam" id="PF04932"/>
    </source>
</evidence>
<feature type="transmembrane region" description="Helical" evidence="6">
    <location>
        <begin position="345"/>
        <end position="363"/>
    </location>
</feature>
<evidence type="ECO:0000256" key="1">
    <source>
        <dbReference type="ARBA" id="ARBA00004141"/>
    </source>
</evidence>
<dbReference type="GO" id="GO:0016020">
    <property type="term" value="C:membrane"/>
    <property type="evidence" value="ECO:0007669"/>
    <property type="project" value="UniProtKB-SubCell"/>
</dbReference>
<dbReference type="InterPro" id="IPR051533">
    <property type="entry name" value="WaaL-like"/>
</dbReference>
<evidence type="ECO:0000313" key="9">
    <source>
        <dbReference type="Proteomes" id="UP000003448"/>
    </source>
</evidence>
<comment type="subcellular location">
    <subcellularLocation>
        <location evidence="1">Membrane</location>
        <topology evidence="1">Multi-pass membrane protein</topology>
    </subcellularLocation>
</comment>
<evidence type="ECO:0000256" key="3">
    <source>
        <dbReference type="ARBA" id="ARBA00022989"/>
    </source>
</evidence>
<dbReference type="Proteomes" id="UP000003448">
    <property type="component" value="Unassembled WGS sequence"/>
</dbReference>
<keyword evidence="2 6" id="KW-0812">Transmembrane</keyword>
<dbReference type="PANTHER" id="PTHR37422:SF13">
    <property type="entry name" value="LIPOPOLYSACCHARIDE BIOSYNTHESIS PROTEIN PA4999-RELATED"/>
    <property type="match status" value="1"/>
</dbReference>
<feature type="transmembrane region" description="Helical" evidence="6">
    <location>
        <begin position="396"/>
        <end position="413"/>
    </location>
</feature>
<organism evidence="8 9">
    <name type="scientific">Micromonospora lupini str. Lupac 08</name>
    <dbReference type="NCBI Taxonomy" id="1150864"/>
    <lineage>
        <taxon>Bacteria</taxon>
        <taxon>Bacillati</taxon>
        <taxon>Actinomycetota</taxon>
        <taxon>Actinomycetes</taxon>
        <taxon>Micromonosporales</taxon>
        <taxon>Micromonosporaceae</taxon>
        <taxon>Micromonospora</taxon>
    </lineage>
</organism>
<evidence type="ECO:0000256" key="6">
    <source>
        <dbReference type="SAM" id="Phobius"/>
    </source>
</evidence>
<feature type="transmembrane region" description="Helical" evidence="6">
    <location>
        <begin position="236"/>
        <end position="253"/>
    </location>
</feature>
<feature type="transmembrane region" description="Helical" evidence="6">
    <location>
        <begin position="121"/>
        <end position="139"/>
    </location>
</feature>
<accession>I0L0I4</accession>
<evidence type="ECO:0000313" key="8">
    <source>
        <dbReference type="EMBL" id="CCH17331.1"/>
    </source>
</evidence>
<name>I0L0I4_9ACTN</name>
<feature type="transmembrane region" description="Helical" evidence="6">
    <location>
        <begin position="260"/>
        <end position="278"/>
    </location>
</feature>
<dbReference type="EMBL" id="CAIE01000017">
    <property type="protein sequence ID" value="CCH17331.1"/>
    <property type="molecule type" value="Genomic_DNA"/>
</dbReference>
<sequence length="449" mass="46701">MTAAPPGTGPATTPRYRTTTGEPLVPAAGRRRRAADAHPVPPPSEPAGSLPAVLTLCVVAFLAARPPWWSFNYGAILAVIAIVLTGRLPRLGKLDVVALLTGGWAAASLLWSSRTDLTGPAAYRYISVCVLFVACRHVVRGRRDLLLVGWTYLGGCAVVAVEVATGARSQGQVLLFAERYGVDGKEVNVTAYTLAVGVALALVLAAAGAHRRLLRLAPLALIVLLGYAVLLTGSRGAAIGVLLGLVAALATRIAPRLTALTVAGFAAALIALVPFGLAPKAELLWLDGLYGRPTGDISGRLSIWPYALSTWSESPLAGSGAGVFIGTNPFEIGPHNLLLTVGNDLGLVGVALYFATMAGALVVTARTGRAGLLTACAFVGVMLPICLTGQWETSLAFWMALALVTVLPGIWGPRRPRGIAPRHAHTRRRRPTTVAPTITVAGRTVATGR</sequence>
<feature type="transmembrane region" description="Helical" evidence="6">
    <location>
        <begin position="70"/>
        <end position="89"/>
    </location>
</feature>
<feature type="transmembrane region" description="Helical" evidence="6">
    <location>
        <begin position="213"/>
        <end position="230"/>
    </location>
</feature>
<feature type="transmembrane region" description="Helical" evidence="6">
    <location>
        <begin position="187"/>
        <end position="206"/>
    </location>
</feature>
<evidence type="ECO:0000256" key="2">
    <source>
        <dbReference type="ARBA" id="ARBA00022692"/>
    </source>
</evidence>
<feature type="domain" description="O-antigen ligase-related" evidence="7">
    <location>
        <begin position="221"/>
        <end position="354"/>
    </location>
</feature>
<dbReference type="InterPro" id="IPR007016">
    <property type="entry name" value="O-antigen_ligase-rel_domated"/>
</dbReference>
<feature type="transmembrane region" description="Helical" evidence="6">
    <location>
        <begin position="370"/>
        <end position="390"/>
    </location>
</feature>
<dbReference type="PANTHER" id="PTHR37422">
    <property type="entry name" value="TEICHURONIC ACID BIOSYNTHESIS PROTEIN TUAE"/>
    <property type="match status" value="1"/>
</dbReference>
<protein>
    <recommendedName>
        <fullName evidence="7">O-antigen ligase-related domain-containing protein</fullName>
    </recommendedName>
</protein>
<keyword evidence="4 6" id="KW-0472">Membrane</keyword>
<keyword evidence="3 6" id="KW-1133">Transmembrane helix</keyword>
<dbReference type="Pfam" id="PF04932">
    <property type="entry name" value="Wzy_C"/>
    <property type="match status" value="1"/>
</dbReference>
<reference evidence="9" key="1">
    <citation type="journal article" date="2012" name="J. Bacteriol.">
        <title>Genome Sequence of Micromonospora lupini Lupac 08, Isolated from Root Nodules of Lupinus angustifolius.</title>
        <authorList>
            <person name="Alonso-Vega P."/>
            <person name="Normand P."/>
            <person name="Bacigalupe R."/>
            <person name="Pujic P."/>
            <person name="Lajus A."/>
            <person name="Vallenet D."/>
            <person name="Carro L."/>
            <person name="Coll P."/>
            <person name="Trujillo M.E."/>
        </authorList>
    </citation>
    <scope>NUCLEOTIDE SEQUENCE [LARGE SCALE GENOMIC DNA]</scope>
    <source>
        <strain evidence="9">Lupac 08</strain>
    </source>
</reference>
<evidence type="ECO:0000256" key="5">
    <source>
        <dbReference type="SAM" id="MobiDB-lite"/>
    </source>
</evidence>
<gene>
    <name evidence="8" type="ORF">MILUP08_42252</name>
</gene>
<keyword evidence="9" id="KW-1185">Reference proteome</keyword>
<dbReference type="STRING" id="1150864.MILUP08_42252"/>
<feature type="transmembrane region" description="Helical" evidence="6">
    <location>
        <begin position="146"/>
        <end position="167"/>
    </location>
</feature>